<reference evidence="2 3" key="1">
    <citation type="submission" date="2021-03" db="EMBL/GenBank/DDBJ databases">
        <title>Novel species identification of genus Shewanella.</title>
        <authorList>
            <person name="Liu G."/>
            <person name="Zhang Q."/>
        </authorList>
    </citation>
    <scope>NUCLEOTIDE SEQUENCE [LARGE SCALE GENOMIC DNA]</scope>
    <source>
        <strain evidence="2 3">FJAT-51800</strain>
    </source>
</reference>
<sequence>MKYTLDNGEEINREYPETFWMPPRDERESLLPGEIVKLIFRISLEESLHVERMWVVVEERNGDSYVGVLDNDPYCTTELRAGASIEFCPEHVIQIYEKLPQA</sequence>
<dbReference type="Proteomes" id="UP000662770">
    <property type="component" value="Chromosome"/>
</dbReference>
<dbReference type="PANTHER" id="PTHR38743:SF2">
    <property type="entry name" value="DUF2185 DOMAIN-CONTAINING PROTEIN"/>
    <property type="match status" value="1"/>
</dbReference>
<accession>A0ABX7QS62</accession>
<protein>
    <submittedName>
        <fullName evidence="2">DUF2314 domain-containing protein</fullName>
    </submittedName>
</protein>
<dbReference type="EMBL" id="CP071503">
    <property type="protein sequence ID" value="QSX33765.1"/>
    <property type="molecule type" value="Genomic_DNA"/>
</dbReference>
<evidence type="ECO:0000313" key="3">
    <source>
        <dbReference type="Proteomes" id="UP000662770"/>
    </source>
</evidence>
<keyword evidence="3" id="KW-1185">Reference proteome</keyword>
<name>A0ABX7QS62_9GAMM</name>
<organism evidence="2 3">
    <name type="scientific">Shewanella avicenniae</name>
    <dbReference type="NCBI Taxonomy" id="2814294"/>
    <lineage>
        <taxon>Bacteria</taxon>
        <taxon>Pseudomonadati</taxon>
        <taxon>Pseudomonadota</taxon>
        <taxon>Gammaproteobacteria</taxon>
        <taxon>Alteromonadales</taxon>
        <taxon>Shewanellaceae</taxon>
        <taxon>Shewanella</taxon>
    </lineage>
</organism>
<dbReference type="RefSeq" id="WP_207354976.1">
    <property type="nucleotide sequence ID" value="NZ_CP071503.1"/>
</dbReference>
<dbReference type="PANTHER" id="PTHR38743">
    <property type="entry name" value="SIMILAR TO GLYOXYLASE I FAMILY PROTEIN"/>
    <property type="match status" value="1"/>
</dbReference>
<dbReference type="InterPro" id="IPR018756">
    <property type="entry name" value="DUF2314"/>
</dbReference>
<gene>
    <name evidence="2" type="ORF">JYB87_00470</name>
</gene>
<dbReference type="Pfam" id="PF10077">
    <property type="entry name" value="DUF2314"/>
    <property type="match status" value="1"/>
</dbReference>
<feature type="domain" description="DUF2314" evidence="1">
    <location>
        <begin position="34"/>
        <end position="89"/>
    </location>
</feature>
<evidence type="ECO:0000259" key="1">
    <source>
        <dbReference type="Pfam" id="PF10077"/>
    </source>
</evidence>
<proteinExistence type="predicted"/>
<evidence type="ECO:0000313" key="2">
    <source>
        <dbReference type="EMBL" id="QSX33765.1"/>
    </source>
</evidence>